<feature type="coiled-coil region" evidence="17">
    <location>
        <begin position="36"/>
        <end position="88"/>
    </location>
</feature>
<keyword evidence="4 15" id="KW-0138">CF(0)</keyword>
<evidence type="ECO:0000256" key="4">
    <source>
        <dbReference type="ARBA" id="ARBA00022547"/>
    </source>
</evidence>
<dbReference type="GO" id="GO:0005886">
    <property type="term" value="C:plasma membrane"/>
    <property type="evidence" value="ECO:0007669"/>
    <property type="project" value="UniProtKB-SubCell"/>
</dbReference>
<evidence type="ECO:0000256" key="3">
    <source>
        <dbReference type="ARBA" id="ARBA00022475"/>
    </source>
</evidence>
<dbReference type="GO" id="GO:0045259">
    <property type="term" value="C:proton-transporting ATP synthase complex"/>
    <property type="evidence" value="ECO:0007669"/>
    <property type="project" value="UniProtKB-KW"/>
</dbReference>
<keyword evidence="6 15" id="KW-0375">Hydrogen ion transport</keyword>
<sequence length="160" mass="17612">MFGSETFWVAVALVLFLALAYKMGWKSVTASLDARGDKIRKDIEDAQTLREEAQKALAEYKRKQRDALAEAEEIIAHAKSEAKRLQEQAQVDLEASLARREQLAMEKIAQAEASAMAEVRDKAVDVAVAATEQLLRSNLDAAQSGAIMDRAIGELGEKLH</sequence>
<dbReference type="OrthoDB" id="8479836at2"/>
<evidence type="ECO:0000256" key="16">
    <source>
        <dbReference type="RuleBase" id="RU003848"/>
    </source>
</evidence>
<dbReference type="InterPro" id="IPR002146">
    <property type="entry name" value="ATP_synth_b/b'su_bac/chlpt"/>
</dbReference>
<reference evidence="18 19" key="1">
    <citation type="submission" date="2019-06" db="EMBL/GenBank/DDBJ databases">
        <title>Whole genome sequence for Rhodospirillaceae sp. R148.</title>
        <authorList>
            <person name="Wang G."/>
        </authorList>
    </citation>
    <scope>NUCLEOTIDE SEQUENCE [LARGE SCALE GENOMIC DNA]</scope>
    <source>
        <strain evidence="18 19">R148</strain>
    </source>
</reference>
<dbReference type="Pfam" id="PF00430">
    <property type="entry name" value="ATP-synt_B"/>
    <property type="match status" value="1"/>
</dbReference>
<comment type="subunit">
    <text evidence="15">F-type ATPases have 2 components, F(1) - the catalytic core - and F(0) - the membrane proton channel. F(1) has five subunits: alpha(3), beta(3), gamma(1), delta(1), epsilon(1). F(0) has three main subunits: a(1), b(2) and c(10-14). The alpha and beta chains form an alternating ring which encloses part of the gamma chain. F(1) is attached to F(0) by a central stalk formed by the gamma and epsilon chains, while a peripheral stalk is formed by the delta and b chains.</text>
</comment>
<dbReference type="NCBIfam" id="TIGR01144">
    <property type="entry name" value="ATP_synt_b"/>
    <property type="match status" value="1"/>
</dbReference>
<protein>
    <recommendedName>
        <fullName evidence="15">ATP synthase subunit b</fullName>
    </recommendedName>
    <alternativeName>
        <fullName evidence="15">ATP synthase F(0) sector subunit b</fullName>
    </alternativeName>
    <alternativeName>
        <fullName evidence="15">ATPase subunit I</fullName>
    </alternativeName>
    <alternativeName>
        <fullName evidence="15">F-type ATPase subunit b</fullName>
        <shortName evidence="15">F-ATPase subunit b</shortName>
    </alternativeName>
</protein>
<keyword evidence="9 15" id="KW-0472">Membrane</keyword>
<name>A0A545U1Y4_9PROT</name>
<keyword evidence="19" id="KW-1185">Reference proteome</keyword>
<evidence type="ECO:0000256" key="11">
    <source>
        <dbReference type="ARBA" id="ARBA00025198"/>
    </source>
</evidence>
<comment type="function">
    <text evidence="11 15">F(1)F(0) ATP synthase produces ATP from ADP in the presence of a proton or sodium gradient. F-type ATPases consist of two structural domains, F(1) containing the extramembraneous catalytic core and F(0) containing the membrane proton channel, linked together by a central stalk and a peripheral stalk. During catalysis, ATP synthesis in the catalytic domain of F(1) is coupled via a rotary mechanism of the central stalk subunits to proton translocation.</text>
</comment>
<evidence type="ECO:0000256" key="7">
    <source>
        <dbReference type="ARBA" id="ARBA00022989"/>
    </source>
</evidence>
<evidence type="ECO:0000256" key="5">
    <source>
        <dbReference type="ARBA" id="ARBA00022692"/>
    </source>
</evidence>
<keyword evidence="3 15" id="KW-1003">Cell membrane</keyword>
<keyword evidence="5 15" id="KW-0812">Transmembrane</keyword>
<dbReference type="GO" id="GO:0012505">
    <property type="term" value="C:endomembrane system"/>
    <property type="evidence" value="ECO:0007669"/>
    <property type="project" value="UniProtKB-SubCell"/>
</dbReference>
<organism evidence="18 19">
    <name type="scientific">Denitrobaculum tricleocarpae</name>
    <dbReference type="NCBI Taxonomy" id="2591009"/>
    <lineage>
        <taxon>Bacteria</taxon>
        <taxon>Pseudomonadati</taxon>
        <taxon>Pseudomonadota</taxon>
        <taxon>Alphaproteobacteria</taxon>
        <taxon>Rhodospirillales</taxon>
        <taxon>Rhodospirillaceae</taxon>
        <taxon>Denitrobaculum</taxon>
    </lineage>
</organism>
<gene>
    <name evidence="15 18" type="primary">atpF</name>
    <name evidence="18" type="ORF">FKG95_02550</name>
</gene>
<evidence type="ECO:0000256" key="10">
    <source>
        <dbReference type="ARBA" id="ARBA00023310"/>
    </source>
</evidence>
<keyword evidence="8 15" id="KW-0406">Ion transport</keyword>
<evidence type="ECO:0000256" key="17">
    <source>
        <dbReference type="SAM" id="Coils"/>
    </source>
</evidence>
<dbReference type="HAMAP" id="MF_01398">
    <property type="entry name" value="ATP_synth_b_bprime"/>
    <property type="match status" value="1"/>
</dbReference>
<evidence type="ECO:0000256" key="13">
    <source>
        <dbReference type="ARBA" id="ARBA00026054"/>
    </source>
</evidence>
<dbReference type="InterPro" id="IPR050059">
    <property type="entry name" value="ATP_synthase_B_chain"/>
</dbReference>
<accession>A0A545U1Y4</accession>
<dbReference type="EMBL" id="VHSH01000001">
    <property type="protein sequence ID" value="TQV83490.1"/>
    <property type="molecule type" value="Genomic_DNA"/>
</dbReference>
<comment type="subunit">
    <text evidence="13">F-type ATPases have 2 components, F(1) - the catalytic core - and F(0) - the membrane proton channel. F(1) has five subunits: alpha(3), beta(3), gamma(1), delta(1), epsilon(1). F(0) has four main subunits: a(1), b(2) and c(10-14). The alpha and beta chains form an alternating ring which encloses part of the gamma chain. F(1) is attached to F(0) by a central stalk formed by the gamma and epsilon chains, while a peripheral stalk is formed by the delta and b chains.</text>
</comment>
<dbReference type="PANTHER" id="PTHR33445">
    <property type="entry name" value="ATP SYNTHASE SUBUNIT B', CHLOROPLASTIC"/>
    <property type="match status" value="1"/>
</dbReference>
<evidence type="ECO:0000256" key="12">
    <source>
        <dbReference type="ARBA" id="ARBA00025614"/>
    </source>
</evidence>
<comment type="caution">
    <text evidence="18">The sequence shown here is derived from an EMBL/GenBank/DDBJ whole genome shotgun (WGS) entry which is preliminary data.</text>
</comment>
<comment type="function">
    <text evidence="12">Component of the F(0) channel, it forms part of the peripheral stalk, linking F(1) to F(0). The b'-subunit is a diverged and duplicated form of b found in plants and photosynthetic bacteria.</text>
</comment>
<keyword evidence="2 15" id="KW-0813">Transport</keyword>
<dbReference type="PANTHER" id="PTHR33445:SF1">
    <property type="entry name" value="ATP SYNTHASE SUBUNIT B"/>
    <property type="match status" value="1"/>
</dbReference>
<evidence type="ECO:0000256" key="8">
    <source>
        <dbReference type="ARBA" id="ARBA00023065"/>
    </source>
</evidence>
<keyword evidence="7 15" id="KW-1133">Transmembrane helix</keyword>
<evidence type="ECO:0000256" key="15">
    <source>
        <dbReference type="HAMAP-Rule" id="MF_01398"/>
    </source>
</evidence>
<proteinExistence type="inferred from homology"/>
<dbReference type="Proteomes" id="UP000315252">
    <property type="component" value="Unassembled WGS sequence"/>
</dbReference>
<dbReference type="InterPro" id="IPR005864">
    <property type="entry name" value="ATP_synth_F0_bsu_bac"/>
</dbReference>
<dbReference type="RefSeq" id="WP_142894727.1">
    <property type="nucleotide sequence ID" value="NZ_ML660052.1"/>
</dbReference>
<evidence type="ECO:0000313" key="19">
    <source>
        <dbReference type="Proteomes" id="UP000315252"/>
    </source>
</evidence>
<dbReference type="GO" id="GO:0046933">
    <property type="term" value="F:proton-transporting ATP synthase activity, rotational mechanism"/>
    <property type="evidence" value="ECO:0007669"/>
    <property type="project" value="UniProtKB-UniRule"/>
</dbReference>
<comment type="similarity">
    <text evidence="1 15 16">Belongs to the ATPase B chain family.</text>
</comment>
<evidence type="ECO:0000256" key="6">
    <source>
        <dbReference type="ARBA" id="ARBA00022781"/>
    </source>
</evidence>
<comment type="subcellular location">
    <subcellularLocation>
        <location evidence="15">Cell membrane</location>
        <topology evidence="15">Single-pass membrane protein</topology>
    </subcellularLocation>
    <subcellularLocation>
        <location evidence="14">Endomembrane system</location>
        <topology evidence="14">Single-pass membrane protein</topology>
    </subcellularLocation>
</comment>
<dbReference type="CDD" id="cd06503">
    <property type="entry name" value="ATP-synt_Fo_b"/>
    <property type="match status" value="1"/>
</dbReference>
<dbReference type="AlphaFoldDB" id="A0A545U1Y4"/>
<keyword evidence="17" id="KW-0175">Coiled coil</keyword>
<evidence type="ECO:0000256" key="9">
    <source>
        <dbReference type="ARBA" id="ARBA00023136"/>
    </source>
</evidence>
<dbReference type="GO" id="GO:0046961">
    <property type="term" value="F:proton-transporting ATPase activity, rotational mechanism"/>
    <property type="evidence" value="ECO:0007669"/>
    <property type="project" value="TreeGrafter"/>
</dbReference>
<evidence type="ECO:0000313" key="18">
    <source>
        <dbReference type="EMBL" id="TQV83490.1"/>
    </source>
</evidence>
<evidence type="ECO:0000256" key="14">
    <source>
        <dbReference type="ARBA" id="ARBA00037847"/>
    </source>
</evidence>
<evidence type="ECO:0000256" key="1">
    <source>
        <dbReference type="ARBA" id="ARBA00005513"/>
    </source>
</evidence>
<evidence type="ECO:0000256" key="2">
    <source>
        <dbReference type="ARBA" id="ARBA00022448"/>
    </source>
</evidence>
<keyword evidence="10 15" id="KW-0066">ATP synthesis</keyword>